<dbReference type="InterPro" id="IPR001466">
    <property type="entry name" value="Beta-lactam-related"/>
</dbReference>
<dbReference type="InterPro" id="IPR012338">
    <property type="entry name" value="Beta-lactam/transpept-like"/>
</dbReference>
<evidence type="ECO:0000256" key="1">
    <source>
        <dbReference type="ARBA" id="ARBA00009009"/>
    </source>
</evidence>
<dbReference type="RefSeq" id="XP_040777220.1">
    <property type="nucleotide sequence ID" value="XM_040922169.1"/>
</dbReference>
<proteinExistence type="inferred from homology"/>
<dbReference type="Pfam" id="PF00144">
    <property type="entry name" value="Beta-lactamase"/>
    <property type="match status" value="1"/>
</dbReference>
<dbReference type="GO" id="GO:0016787">
    <property type="term" value="F:hydrolase activity"/>
    <property type="evidence" value="ECO:0007669"/>
    <property type="project" value="UniProtKB-KW"/>
</dbReference>
<protein>
    <submittedName>
        <fullName evidence="4">Beta-lactamase/transpeptidase-like protein</fullName>
    </submittedName>
</protein>
<keyword evidence="2" id="KW-0378">Hydrolase</keyword>
<dbReference type="PANTHER" id="PTHR43283">
    <property type="entry name" value="BETA-LACTAMASE-RELATED"/>
    <property type="match status" value="1"/>
</dbReference>
<comment type="similarity">
    <text evidence="1">Belongs to the class-A beta-lactamase family.</text>
</comment>
<dbReference type="GeneID" id="63839298"/>
<evidence type="ECO:0000313" key="4">
    <source>
        <dbReference type="EMBL" id="KAF3766259.1"/>
    </source>
</evidence>
<name>A0A9P4Y4E1_CRYP1</name>
<evidence type="ECO:0000259" key="3">
    <source>
        <dbReference type="Pfam" id="PF00144"/>
    </source>
</evidence>
<dbReference type="SUPFAM" id="SSF56601">
    <property type="entry name" value="beta-lactamase/transpeptidase-like"/>
    <property type="match status" value="1"/>
</dbReference>
<evidence type="ECO:0000256" key="2">
    <source>
        <dbReference type="ARBA" id="ARBA00022801"/>
    </source>
</evidence>
<organism evidence="4 5">
    <name type="scientific">Cryphonectria parasitica (strain ATCC 38755 / EP155)</name>
    <dbReference type="NCBI Taxonomy" id="660469"/>
    <lineage>
        <taxon>Eukaryota</taxon>
        <taxon>Fungi</taxon>
        <taxon>Dikarya</taxon>
        <taxon>Ascomycota</taxon>
        <taxon>Pezizomycotina</taxon>
        <taxon>Sordariomycetes</taxon>
        <taxon>Sordariomycetidae</taxon>
        <taxon>Diaporthales</taxon>
        <taxon>Cryphonectriaceae</taxon>
        <taxon>Cryphonectria-Endothia species complex</taxon>
        <taxon>Cryphonectria</taxon>
    </lineage>
</organism>
<dbReference type="EMBL" id="MU032347">
    <property type="protein sequence ID" value="KAF3766259.1"/>
    <property type="molecule type" value="Genomic_DNA"/>
</dbReference>
<gene>
    <name evidence="4" type="ORF">M406DRAFT_346253</name>
</gene>
<dbReference type="Gene3D" id="3.40.710.10">
    <property type="entry name" value="DD-peptidase/beta-lactamase superfamily"/>
    <property type="match status" value="1"/>
</dbReference>
<reference evidence="4" key="1">
    <citation type="journal article" date="2020" name="Phytopathology">
        <title>Genome sequence of the chestnut blight fungus Cryphonectria parasitica EP155: A fundamental resource for an archetypical invasive plant pathogen.</title>
        <authorList>
            <person name="Crouch J.A."/>
            <person name="Dawe A."/>
            <person name="Aerts A."/>
            <person name="Barry K."/>
            <person name="Churchill A.C.L."/>
            <person name="Grimwood J."/>
            <person name="Hillman B."/>
            <person name="Milgroom M.G."/>
            <person name="Pangilinan J."/>
            <person name="Smith M."/>
            <person name="Salamov A."/>
            <person name="Schmutz J."/>
            <person name="Yadav J."/>
            <person name="Grigoriev I.V."/>
            <person name="Nuss D."/>
        </authorList>
    </citation>
    <scope>NUCLEOTIDE SEQUENCE</scope>
    <source>
        <strain evidence="4">EP155</strain>
    </source>
</reference>
<dbReference type="Proteomes" id="UP000803844">
    <property type="component" value="Unassembled WGS sequence"/>
</dbReference>
<dbReference type="OrthoDB" id="428260at2759"/>
<dbReference type="AlphaFoldDB" id="A0A9P4Y4E1"/>
<keyword evidence="5" id="KW-1185">Reference proteome</keyword>
<accession>A0A9P4Y4E1</accession>
<dbReference type="InterPro" id="IPR050789">
    <property type="entry name" value="Diverse_Enzym_Activities"/>
</dbReference>
<evidence type="ECO:0000313" key="5">
    <source>
        <dbReference type="Proteomes" id="UP000803844"/>
    </source>
</evidence>
<sequence>MTNEFDQLLAECTKKGSATVHGALMKCVDKNGKVLYQKTVGYNSLSEDAAPLREDATLRVASATKFITSVALLQCVERGQIGLDEPMTSILPELQGKEILERAIEGSAEALTTRPSQTAITARHLLTHMSGLGYAFMHPLLTQWMETGAASRSDRLTERYNQPLAFEPGQGWLYGTSLDWAGVAVSRMNGGVTLEEYMVENIWKAVGRPAPYPVFHVSQHPEYEARLMRAAERTEDGGLKPSPGTAFLAGLVDDEGGAGLTLTADDYVAVLQDLVSDAPRLLRPETIARMLEPQIPDGSPAHPMLIELKPAWEMVAGPARDEHVNHGLGGLLVLEEVPEIAQPKNILCWGGASNISWFICKERGVAGFFATQMSPFGDPVVRELVNGWKKDFWTSLGKL</sequence>
<dbReference type="PANTHER" id="PTHR43283:SF17">
    <property type="entry name" value="(LOVD), PUTATIVE (AFU_ORTHOLOGUE AFUA_5G00920)-RELATED"/>
    <property type="match status" value="1"/>
</dbReference>
<comment type="caution">
    <text evidence="4">The sequence shown here is derived from an EMBL/GenBank/DDBJ whole genome shotgun (WGS) entry which is preliminary data.</text>
</comment>
<feature type="domain" description="Beta-lactamase-related" evidence="3">
    <location>
        <begin position="27"/>
        <end position="375"/>
    </location>
</feature>